<comment type="subcellular location">
    <subcellularLocation>
        <location evidence="1">Membrane</location>
        <topology evidence="1">Multi-pass membrane protein</topology>
    </subcellularLocation>
</comment>
<dbReference type="InterPro" id="IPR051401">
    <property type="entry name" value="GtrA_CellWall_Glycosyl"/>
</dbReference>
<reference evidence="9" key="1">
    <citation type="submission" date="2016-10" db="EMBL/GenBank/DDBJ databases">
        <authorList>
            <person name="Varghese N."/>
            <person name="Submissions S."/>
        </authorList>
    </citation>
    <scope>NUCLEOTIDE SEQUENCE [LARGE SCALE GENOMIC DNA]</scope>
    <source>
        <strain evidence="9">DSM 23317</strain>
    </source>
</reference>
<dbReference type="Pfam" id="PF04138">
    <property type="entry name" value="GtrA_DPMS_TM"/>
    <property type="match status" value="1"/>
</dbReference>
<evidence type="ECO:0000256" key="1">
    <source>
        <dbReference type="ARBA" id="ARBA00004141"/>
    </source>
</evidence>
<protein>
    <submittedName>
        <fullName evidence="8">Putative flippase GtrA (Transmembrane translocase of bactoprenol-linked glucose)</fullName>
    </submittedName>
</protein>
<gene>
    <name evidence="8" type="ORF">SAMN04488540_11428</name>
</gene>
<keyword evidence="9" id="KW-1185">Reference proteome</keyword>
<dbReference type="OrthoDB" id="9795979at2"/>
<evidence type="ECO:0000256" key="4">
    <source>
        <dbReference type="ARBA" id="ARBA00022989"/>
    </source>
</evidence>
<sequence>MRWPAWIKFALVGGTGFVVDLSLFSALTLWLEWGPYPARGLAFVAAASTTWAGNRCFTFRQRRQQNARTQWLKSVTAALMSALPNFGLFSLTLMLLSPWPLAPWAALVTGIGAGTVSNYLLSSHWVFAESARSL</sequence>
<evidence type="ECO:0000256" key="5">
    <source>
        <dbReference type="ARBA" id="ARBA00023136"/>
    </source>
</evidence>
<dbReference type="InterPro" id="IPR007267">
    <property type="entry name" value="GtrA_DPMS_TM"/>
</dbReference>
<keyword evidence="5 6" id="KW-0472">Membrane</keyword>
<feature type="transmembrane region" description="Helical" evidence="6">
    <location>
        <begin position="75"/>
        <end position="95"/>
    </location>
</feature>
<feature type="transmembrane region" description="Helical" evidence="6">
    <location>
        <begin position="36"/>
        <end position="54"/>
    </location>
</feature>
<dbReference type="PANTHER" id="PTHR38459">
    <property type="entry name" value="PROPHAGE BACTOPRENOL-LINKED GLUCOSE TRANSLOCASE HOMOLOG"/>
    <property type="match status" value="1"/>
</dbReference>
<evidence type="ECO:0000313" key="9">
    <source>
        <dbReference type="Proteomes" id="UP000199527"/>
    </source>
</evidence>
<comment type="similarity">
    <text evidence="2">Belongs to the GtrA family.</text>
</comment>
<evidence type="ECO:0000259" key="7">
    <source>
        <dbReference type="Pfam" id="PF04138"/>
    </source>
</evidence>
<keyword evidence="4 6" id="KW-1133">Transmembrane helix</keyword>
<dbReference type="GO" id="GO:0000271">
    <property type="term" value="P:polysaccharide biosynthetic process"/>
    <property type="evidence" value="ECO:0007669"/>
    <property type="project" value="InterPro"/>
</dbReference>
<dbReference type="PANTHER" id="PTHR38459:SF1">
    <property type="entry name" value="PROPHAGE BACTOPRENOL-LINKED GLUCOSE TRANSLOCASE HOMOLOG"/>
    <property type="match status" value="1"/>
</dbReference>
<evidence type="ECO:0000256" key="6">
    <source>
        <dbReference type="SAM" id="Phobius"/>
    </source>
</evidence>
<evidence type="ECO:0000256" key="2">
    <source>
        <dbReference type="ARBA" id="ARBA00009399"/>
    </source>
</evidence>
<proteinExistence type="inferred from homology"/>
<dbReference type="AlphaFoldDB" id="A0A1G8WX30"/>
<keyword evidence="3 6" id="KW-0812">Transmembrane</keyword>
<accession>A0A1G8WX30</accession>
<dbReference type="EMBL" id="FNEM01000014">
    <property type="protein sequence ID" value="SDJ82942.1"/>
    <property type="molecule type" value="Genomic_DNA"/>
</dbReference>
<dbReference type="GO" id="GO:0005886">
    <property type="term" value="C:plasma membrane"/>
    <property type="evidence" value="ECO:0007669"/>
    <property type="project" value="TreeGrafter"/>
</dbReference>
<dbReference type="RefSeq" id="WP_090366723.1">
    <property type="nucleotide sequence ID" value="NZ_FNEM01000014.1"/>
</dbReference>
<evidence type="ECO:0000313" key="8">
    <source>
        <dbReference type="EMBL" id="SDJ82942.1"/>
    </source>
</evidence>
<name>A0A1G8WX30_9GAMM</name>
<organism evidence="8 9">
    <name type="scientific">Ferrimonas sediminum</name>
    <dbReference type="NCBI Taxonomy" id="718193"/>
    <lineage>
        <taxon>Bacteria</taxon>
        <taxon>Pseudomonadati</taxon>
        <taxon>Pseudomonadota</taxon>
        <taxon>Gammaproteobacteria</taxon>
        <taxon>Alteromonadales</taxon>
        <taxon>Ferrimonadaceae</taxon>
        <taxon>Ferrimonas</taxon>
    </lineage>
</organism>
<feature type="domain" description="GtrA/DPMS transmembrane" evidence="7">
    <location>
        <begin position="8"/>
        <end position="127"/>
    </location>
</feature>
<feature type="transmembrane region" description="Helical" evidence="6">
    <location>
        <begin position="101"/>
        <end position="121"/>
    </location>
</feature>
<evidence type="ECO:0000256" key="3">
    <source>
        <dbReference type="ARBA" id="ARBA00022692"/>
    </source>
</evidence>
<feature type="transmembrane region" description="Helical" evidence="6">
    <location>
        <begin position="9"/>
        <end position="30"/>
    </location>
</feature>
<dbReference type="Proteomes" id="UP000199527">
    <property type="component" value="Unassembled WGS sequence"/>
</dbReference>